<evidence type="ECO:0000313" key="2">
    <source>
        <dbReference type="EMBL" id="AOR79569.1"/>
    </source>
</evidence>
<dbReference type="PANTHER" id="PTHR43798:SF33">
    <property type="entry name" value="HYDROLASE, PUTATIVE (AFU_ORTHOLOGUE AFUA_2G14860)-RELATED"/>
    <property type="match status" value="1"/>
</dbReference>
<dbReference type="eggNOG" id="COG0596">
    <property type="taxonomic scope" value="Bacteria"/>
</dbReference>
<dbReference type="SUPFAM" id="SSF53474">
    <property type="entry name" value="alpha/beta-Hydrolases"/>
    <property type="match status" value="1"/>
</dbReference>
<reference evidence="5" key="3">
    <citation type="journal article" date="2017" name="J. Biotechnol.">
        <title>Complete genome sequence of Novosphingobium resinovorum SA1, a versatile xenobiotic-degrading bacterium capable of utilizing sulfanilic acid.</title>
        <authorList>
            <person name="Hegedus B."/>
            <person name="Kos P.B."/>
            <person name="Balint B."/>
            <person name="Maroti G."/>
            <person name="Gan H.M."/>
            <person name="Perei K."/>
            <person name="Rakhely G."/>
        </authorList>
    </citation>
    <scope>NUCLEOTIDE SEQUENCE [LARGE SCALE GENOMIC DNA]</scope>
    <source>
        <strain evidence="5">SA1</strain>
    </source>
</reference>
<reference evidence="2" key="2">
    <citation type="submission" date="2016-08" db="EMBL/GenBank/DDBJ databases">
        <authorList>
            <person name="Seilhamer J.J."/>
        </authorList>
    </citation>
    <scope>NUCLEOTIDE SEQUENCE [LARGE SCALE GENOMIC DNA]</scope>
    <source>
        <strain evidence="2">SA1</strain>
        <plasmid evidence="2">pSA1</plasmid>
    </source>
</reference>
<dbReference type="InterPro" id="IPR029058">
    <property type="entry name" value="AB_hydrolase_fold"/>
</dbReference>
<evidence type="ECO:0000259" key="1">
    <source>
        <dbReference type="Pfam" id="PF00561"/>
    </source>
</evidence>
<sequence length="298" mass="31862">MTRNTVRKSYVDLADGQLHVREVAGLEAPGGEPAIVFLHQTACSAQSYDPLLAELDLPNRLVAIDTPGFGGSFDPVGWPSLADYAAWILEGIDALGIGRFHVFGHHTGSSLAVYFAANHPERVASIILAGAELMTPDERAHFEQTHGEPIGLKRDGSHLQTNWDYAAGYNEGIDVEIIHDEVVAMLRAWKARPQAYMAVAKSDTPALAARVTAPVLLLTSPDDYFHAELDRAKAAFPGASLAVTGGANFQATADPQGVARAVEEFLASSRIKSGTTWIRNNPVPGGCAPAARGRFQRG</sequence>
<dbReference type="EMBL" id="JFYZ01000036">
    <property type="protein sequence ID" value="EZP75693.1"/>
    <property type="molecule type" value="Genomic_DNA"/>
</dbReference>
<dbReference type="GO" id="GO:0016020">
    <property type="term" value="C:membrane"/>
    <property type="evidence" value="ECO:0007669"/>
    <property type="project" value="TreeGrafter"/>
</dbReference>
<dbReference type="Pfam" id="PF00561">
    <property type="entry name" value="Abhydrolase_1"/>
    <property type="match status" value="1"/>
</dbReference>
<dbReference type="OrthoDB" id="7618865at2"/>
<reference evidence="3 4" key="1">
    <citation type="submission" date="2014-03" db="EMBL/GenBank/DDBJ databases">
        <title>Whole genome sequence of Novosphingobium resinovorum KF1.</title>
        <authorList>
            <person name="Gan H.M."/>
            <person name="Gan H.Y."/>
            <person name="Chew T.H."/>
            <person name="Savka M.A."/>
        </authorList>
    </citation>
    <scope>NUCLEOTIDE SEQUENCE [LARGE SCALE GENOMIC DNA]</scope>
    <source>
        <strain evidence="3 4">KF1</strain>
    </source>
</reference>
<dbReference type="GO" id="GO:0047372">
    <property type="term" value="F:monoacylglycerol lipase activity"/>
    <property type="evidence" value="ECO:0007669"/>
    <property type="project" value="TreeGrafter"/>
</dbReference>
<dbReference type="PRINTS" id="PR00111">
    <property type="entry name" value="ABHYDROLASE"/>
</dbReference>
<dbReference type="InterPro" id="IPR000073">
    <property type="entry name" value="AB_hydrolase_1"/>
</dbReference>
<keyword evidence="5" id="KW-1185">Reference proteome</keyword>
<dbReference type="GO" id="GO:0046464">
    <property type="term" value="P:acylglycerol catabolic process"/>
    <property type="evidence" value="ECO:0007669"/>
    <property type="project" value="TreeGrafter"/>
</dbReference>
<dbReference type="Gene3D" id="3.40.50.1820">
    <property type="entry name" value="alpha/beta hydrolase"/>
    <property type="match status" value="1"/>
</dbReference>
<keyword evidence="3" id="KW-0378">Hydrolase</keyword>
<name>A0A031JP23_9SPHN</name>
<dbReference type="Proteomes" id="UP000094626">
    <property type="component" value="Plasmid pSA1"/>
</dbReference>
<dbReference type="Proteomes" id="UP000024329">
    <property type="component" value="Unassembled WGS sequence"/>
</dbReference>
<dbReference type="KEGG" id="nre:BES08_22480"/>
<evidence type="ECO:0000313" key="5">
    <source>
        <dbReference type="Proteomes" id="UP000094626"/>
    </source>
</evidence>
<dbReference type="RefSeq" id="WP_051587113.1">
    <property type="nucleotide sequence ID" value="NZ_CP017076.1"/>
</dbReference>
<protein>
    <submittedName>
        <fullName evidence="3">Alpha/beta hydrolase fold protein</fullName>
    </submittedName>
</protein>
<dbReference type="InterPro" id="IPR050266">
    <property type="entry name" value="AB_hydrolase_sf"/>
</dbReference>
<dbReference type="PATRIC" id="fig|158500.4.peg.4635"/>
<evidence type="ECO:0000313" key="3">
    <source>
        <dbReference type="EMBL" id="EZP75693.1"/>
    </source>
</evidence>
<dbReference type="PANTHER" id="PTHR43798">
    <property type="entry name" value="MONOACYLGLYCEROL LIPASE"/>
    <property type="match status" value="1"/>
</dbReference>
<dbReference type="EMBL" id="CP017076">
    <property type="protein sequence ID" value="AOR79569.1"/>
    <property type="molecule type" value="Genomic_DNA"/>
</dbReference>
<feature type="domain" description="AB hydrolase-1" evidence="1">
    <location>
        <begin position="33"/>
        <end position="136"/>
    </location>
</feature>
<keyword evidence="2" id="KW-0614">Plasmid</keyword>
<dbReference type="AlphaFoldDB" id="A0A031JP23"/>
<gene>
    <name evidence="2" type="ORF">BES08_22480</name>
    <name evidence="3" type="ORF">BV97_04558</name>
</gene>
<accession>A0A031JP23</accession>
<evidence type="ECO:0000313" key="4">
    <source>
        <dbReference type="Proteomes" id="UP000024329"/>
    </source>
</evidence>
<proteinExistence type="predicted"/>
<organism evidence="3 4">
    <name type="scientific">Novosphingobium resinovorum</name>
    <dbReference type="NCBI Taxonomy" id="158500"/>
    <lineage>
        <taxon>Bacteria</taxon>
        <taxon>Pseudomonadati</taxon>
        <taxon>Pseudomonadota</taxon>
        <taxon>Alphaproteobacteria</taxon>
        <taxon>Sphingomonadales</taxon>
        <taxon>Sphingomonadaceae</taxon>
        <taxon>Novosphingobium</taxon>
    </lineage>
</organism>
<geneLocation type="plasmid" evidence="2 5">
    <name>pSA1</name>
</geneLocation>